<dbReference type="AlphaFoldDB" id="A0A1J7G5D9"/>
<dbReference type="Gramene" id="OIV95566">
    <property type="protein sequence ID" value="OIV95566"/>
    <property type="gene ID" value="TanjilG_04903"/>
</dbReference>
<evidence type="ECO:0000256" key="5">
    <source>
        <dbReference type="ARBA" id="ARBA00023242"/>
    </source>
</evidence>
<dbReference type="SUPFAM" id="SSF48371">
    <property type="entry name" value="ARM repeat"/>
    <property type="match status" value="1"/>
</dbReference>
<dbReference type="EMBL" id="CM007376">
    <property type="protein sequence ID" value="OIV95566.1"/>
    <property type="molecule type" value="Genomic_DNA"/>
</dbReference>
<proteinExistence type="predicted"/>
<gene>
    <name evidence="6" type="ORF">TanjilG_04903</name>
</gene>
<dbReference type="Pfam" id="PF02985">
    <property type="entry name" value="HEAT"/>
    <property type="match status" value="1"/>
</dbReference>
<dbReference type="InterPro" id="IPR000225">
    <property type="entry name" value="Armadillo"/>
</dbReference>
<protein>
    <submittedName>
        <fullName evidence="6">Uncharacterized protein</fullName>
    </submittedName>
</protein>
<dbReference type="Proteomes" id="UP000188354">
    <property type="component" value="Chromosome LG16"/>
</dbReference>
<dbReference type="SMART" id="SM00185">
    <property type="entry name" value="ARM"/>
    <property type="match status" value="3"/>
</dbReference>
<name>A0A1J7G5D9_LUPAN</name>
<evidence type="ECO:0000256" key="4">
    <source>
        <dbReference type="ARBA" id="ARBA00022737"/>
    </source>
</evidence>
<evidence type="ECO:0000256" key="1">
    <source>
        <dbReference type="ARBA" id="ARBA00004123"/>
    </source>
</evidence>
<comment type="subcellular location">
    <subcellularLocation>
        <location evidence="2">Cytoplasm</location>
    </subcellularLocation>
    <subcellularLocation>
        <location evidence="1">Nucleus</location>
    </subcellularLocation>
</comment>
<dbReference type="GO" id="GO:0005634">
    <property type="term" value="C:nucleus"/>
    <property type="evidence" value="ECO:0007669"/>
    <property type="project" value="UniProtKB-SubCell"/>
</dbReference>
<organism evidence="6 7">
    <name type="scientific">Lupinus angustifolius</name>
    <name type="common">Narrow-leaved blue lupine</name>
    <dbReference type="NCBI Taxonomy" id="3871"/>
    <lineage>
        <taxon>Eukaryota</taxon>
        <taxon>Viridiplantae</taxon>
        <taxon>Streptophyta</taxon>
        <taxon>Embryophyta</taxon>
        <taxon>Tracheophyta</taxon>
        <taxon>Spermatophyta</taxon>
        <taxon>Magnoliopsida</taxon>
        <taxon>eudicotyledons</taxon>
        <taxon>Gunneridae</taxon>
        <taxon>Pentapetalae</taxon>
        <taxon>rosids</taxon>
        <taxon>fabids</taxon>
        <taxon>Fabales</taxon>
        <taxon>Fabaceae</taxon>
        <taxon>Papilionoideae</taxon>
        <taxon>50 kb inversion clade</taxon>
        <taxon>genistoids sensu lato</taxon>
        <taxon>core genistoids</taxon>
        <taxon>Genisteae</taxon>
        <taxon>Lupinus</taxon>
    </lineage>
</organism>
<keyword evidence="3" id="KW-0963">Cytoplasm</keyword>
<dbReference type="Gene3D" id="1.25.10.10">
    <property type="entry name" value="Leucine-rich Repeat Variant"/>
    <property type="match status" value="1"/>
</dbReference>
<dbReference type="STRING" id="3871.A0A1J7G5D9"/>
<dbReference type="Pfam" id="PF00514">
    <property type="entry name" value="Arm"/>
    <property type="match status" value="2"/>
</dbReference>
<evidence type="ECO:0000256" key="2">
    <source>
        <dbReference type="ARBA" id="ARBA00004496"/>
    </source>
</evidence>
<evidence type="ECO:0000256" key="3">
    <source>
        <dbReference type="ARBA" id="ARBA00022490"/>
    </source>
</evidence>
<accession>A0A1J7G5D9</accession>
<dbReference type="OMA" id="RIWALMN"/>
<keyword evidence="7" id="KW-1185">Reference proteome</keyword>
<dbReference type="GO" id="GO:0043161">
    <property type="term" value="P:proteasome-mediated ubiquitin-dependent protein catabolic process"/>
    <property type="evidence" value="ECO:0007669"/>
    <property type="project" value="TreeGrafter"/>
</dbReference>
<keyword evidence="5" id="KW-0539">Nucleus</keyword>
<dbReference type="InterPro" id="IPR011989">
    <property type="entry name" value="ARM-like"/>
</dbReference>
<dbReference type="InterPro" id="IPR000357">
    <property type="entry name" value="HEAT"/>
</dbReference>
<dbReference type="InterPro" id="IPR016024">
    <property type="entry name" value="ARM-type_fold"/>
</dbReference>
<evidence type="ECO:0000313" key="7">
    <source>
        <dbReference type="Proteomes" id="UP000188354"/>
    </source>
</evidence>
<dbReference type="PANTHER" id="PTHR15651">
    <property type="entry name" value="ARMADILLO REPEAT-CONTAINING PROTEIN 8"/>
    <property type="match status" value="1"/>
</dbReference>
<evidence type="ECO:0000313" key="6">
    <source>
        <dbReference type="EMBL" id="OIV95566.1"/>
    </source>
</evidence>
<dbReference type="InterPro" id="IPR038739">
    <property type="entry name" value="ARMC8/Vid28"/>
</dbReference>
<dbReference type="GO" id="GO:0005737">
    <property type="term" value="C:cytoplasm"/>
    <property type="evidence" value="ECO:0007669"/>
    <property type="project" value="UniProtKB-SubCell"/>
</dbReference>
<keyword evidence="4" id="KW-0677">Repeat</keyword>
<dbReference type="PANTHER" id="PTHR15651:SF7">
    <property type="entry name" value="ARMADILLO REPEAT-CONTAINING PROTEIN 8"/>
    <property type="match status" value="1"/>
</dbReference>
<dbReference type="GO" id="GO:0034657">
    <property type="term" value="C:GID complex"/>
    <property type="evidence" value="ECO:0007669"/>
    <property type="project" value="TreeGrafter"/>
</dbReference>
<reference evidence="6 7" key="1">
    <citation type="journal article" date="2017" name="Plant Biotechnol. J.">
        <title>A comprehensive draft genome sequence for lupin (Lupinus angustifolius), an emerging health food: insights into plant-microbe interactions and legume evolution.</title>
        <authorList>
            <person name="Hane J.K."/>
            <person name="Ming Y."/>
            <person name="Kamphuis L.G."/>
            <person name="Nelson M.N."/>
            <person name="Garg G."/>
            <person name="Atkins C.A."/>
            <person name="Bayer P.E."/>
            <person name="Bravo A."/>
            <person name="Bringans S."/>
            <person name="Cannon S."/>
            <person name="Edwards D."/>
            <person name="Foley R."/>
            <person name="Gao L.L."/>
            <person name="Harrison M.J."/>
            <person name="Huang W."/>
            <person name="Hurgobin B."/>
            <person name="Li S."/>
            <person name="Liu C.W."/>
            <person name="McGrath A."/>
            <person name="Morahan G."/>
            <person name="Murray J."/>
            <person name="Weller J."/>
            <person name="Jian J."/>
            <person name="Singh K.B."/>
        </authorList>
    </citation>
    <scope>NUCLEOTIDE SEQUENCE [LARGE SCALE GENOMIC DNA]</scope>
    <source>
        <strain evidence="7">cv. Tanjil</strain>
        <tissue evidence="6">Whole plant</tissue>
    </source>
</reference>
<sequence length="297" mass="32518">MDEDITGPEPVLNLVVDALTHDDASVRTAACICLRSVSHSIKNLSAGRFMNERIVFPLVQLLSDLSTSVQVAALAAISNIVVDFMLHKSTFMQCGGVKELVQLTKAMDSSLRLNAVLALRNMLFLTDKMCKEVIFVELTASSMASLICDPESCVQVQALALVRNFVDGCVYSVEYAFAEDGIILKAVGKQLRKSSKVEIGIQGLYVLSNIASGNEFQKEAVIQLLFPQAENGSQSFFNQFLQSNDNHLRTAAIWVITNLTFPESPGAFGRIVNLRSLGIVSQIKKMFNDSCMDVKVL</sequence>